<protein>
    <submittedName>
        <fullName evidence="1">Uncharacterized protein</fullName>
    </submittedName>
</protein>
<sequence>MKKGEKTLLIIHNYVQSDQLVSLSTSPNDSGAS</sequence>
<organism evidence="1">
    <name type="scientific">Anguilla anguilla</name>
    <name type="common">European freshwater eel</name>
    <name type="synonym">Muraena anguilla</name>
    <dbReference type="NCBI Taxonomy" id="7936"/>
    <lineage>
        <taxon>Eukaryota</taxon>
        <taxon>Metazoa</taxon>
        <taxon>Chordata</taxon>
        <taxon>Craniata</taxon>
        <taxon>Vertebrata</taxon>
        <taxon>Euteleostomi</taxon>
        <taxon>Actinopterygii</taxon>
        <taxon>Neopterygii</taxon>
        <taxon>Teleostei</taxon>
        <taxon>Anguilliformes</taxon>
        <taxon>Anguillidae</taxon>
        <taxon>Anguilla</taxon>
    </lineage>
</organism>
<evidence type="ECO:0000313" key="1">
    <source>
        <dbReference type="EMBL" id="JAH81549.1"/>
    </source>
</evidence>
<dbReference type="AlphaFoldDB" id="A0A0E9VTR8"/>
<proteinExistence type="predicted"/>
<reference evidence="1" key="2">
    <citation type="journal article" date="2015" name="Fish Shellfish Immunol.">
        <title>Early steps in the European eel (Anguilla anguilla)-Vibrio vulnificus interaction in the gills: Role of the RtxA13 toxin.</title>
        <authorList>
            <person name="Callol A."/>
            <person name="Pajuelo D."/>
            <person name="Ebbesson L."/>
            <person name="Teles M."/>
            <person name="MacKenzie S."/>
            <person name="Amaro C."/>
        </authorList>
    </citation>
    <scope>NUCLEOTIDE SEQUENCE</scope>
</reference>
<name>A0A0E9VTR8_ANGAN</name>
<dbReference type="EMBL" id="GBXM01027028">
    <property type="protein sequence ID" value="JAH81549.1"/>
    <property type="molecule type" value="Transcribed_RNA"/>
</dbReference>
<accession>A0A0E9VTR8</accession>
<reference evidence="1" key="1">
    <citation type="submission" date="2014-11" db="EMBL/GenBank/DDBJ databases">
        <authorList>
            <person name="Amaro Gonzalez C."/>
        </authorList>
    </citation>
    <scope>NUCLEOTIDE SEQUENCE</scope>
</reference>